<sequence length="98" mass="10227">MTSAASPVSLPSSTRSSEDLKGAFTKVRTIGVFSLGAVAFFNVSGGPFGSEEMFSSGGPLWGIIGMVLGLLCWSVPMSFMTAELSSAFPYNGGYSLWV</sequence>
<feature type="transmembrane region" description="Helical" evidence="4">
    <location>
        <begin position="30"/>
        <end position="48"/>
    </location>
</feature>
<dbReference type="GO" id="GO:0022857">
    <property type="term" value="F:transmembrane transporter activity"/>
    <property type="evidence" value="ECO:0007669"/>
    <property type="project" value="InterPro"/>
</dbReference>
<protein>
    <recommendedName>
        <fullName evidence="7">Solute carrier 38 member</fullName>
    </recommendedName>
</protein>
<evidence type="ECO:0008006" key="7">
    <source>
        <dbReference type="Google" id="ProtNLM"/>
    </source>
</evidence>
<name>A0A7J6U1V5_PEROL</name>
<feature type="transmembrane region" description="Helical" evidence="4">
    <location>
        <begin position="60"/>
        <end position="79"/>
    </location>
</feature>
<dbReference type="PANTHER" id="PTHR45826:SF2">
    <property type="entry name" value="AMINO ACID TRANSPORTER"/>
    <property type="match status" value="1"/>
</dbReference>
<feature type="non-terminal residue" evidence="5">
    <location>
        <position position="1"/>
    </location>
</feature>
<reference evidence="5 6" key="1">
    <citation type="submission" date="2020-04" db="EMBL/GenBank/DDBJ databases">
        <title>Perkinsus olseni comparative genomics.</title>
        <authorList>
            <person name="Bogema D.R."/>
        </authorList>
    </citation>
    <scope>NUCLEOTIDE SEQUENCE [LARGE SCALE GENOMIC DNA]</scope>
    <source>
        <strain evidence="5">ATCC PRA-205</strain>
    </source>
</reference>
<dbReference type="EMBL" id="JABANM010003144">
    <property type="protein sequence ID" value="KAF4751355.1"/>
    <property type="molecule type" value="Genomic_DNA"/>
</dbReference>
<evidence type="ECO:0000256" key="1">
    <source>
        <dbReference type="ARBA" id="ARBA00004651"/>
    </source>
</evidence>
<evidence type="ECO:0000256" key="3">
    <source>
        <dbReference type="ARBA" id="ARBA00022475"/>
    </source>
</evidence>
<evidence type="ECO:0000256" key="2">
    <source>
        <dbReference type="ARBA" id="ARBA00022448"/>
    </source>
</evidence>
<keyword evidence="3" id="KW-1003">Cell membrane</keyword>
<keyword evidence="4" id="KW-0472">Membrane</keyword>
<gene>
    <name evidence="5" type="ORF">FOZ62_009293</name>
</gene>
<organism evidence="5 6">
    <name type="scientific">Perkinsus olseni</name>
    <name type="common">Perkinsus atlanticus</name>
    <dbReference type="NCBI Taxonomy" id="32597"/>
    <lineage>
        <taxon>Eukaryota</taxon>
        <taxon>Sar</taxon>
        <taxon>Alveolata</taxon>
        <taxon>Perkinsozoa</taxon>
        <taxon>Perkinsea</taxon>
        <taxon>Perkinsida</taxon>
        <taxon>Perkinsidae</taxon>
        <taxon>Perkinsus</taxon>
    </lineage>
</organism>
<keyword evidence="4" id="KW-1133">Transmembrane helix</keyword>
<dbReference type="InterPro" id="IPR044566">
    <property type="entry name" value="RMV1-like"/>
</dbReference>
<evidence type="ECO:0000313" key="5">
    <source>
        <dbReference type="EMBL" id="KAF4751355.1"/>
    </source>
</evidence>
<proteinExistence type="predicted"/>
<keyword evidence="4" id="KW-0812">Transmembrane</keyword>
<dbReference type="PANTHER" id="PTHR45826">
    <property type="entry name" value="POLYAMINE TRANSPORTER PUT1"/>
    <property type="match status" value="1"/>
</dbReference>
<comment type="subcellular location">
    <subcellularLocation>
        <location evidence="1">Cell membrane</location>
        <topology evidence="1">Multi-pass membrane protein</topology>
    </subcellularLocation>
</comment>
<dbReference type="GO" id="GO:0005886">
    <property type="term" value="C:plasma membrane"/>
    <property type="evidence" value="ECO:0007669"/>
    <property type="project" value="UniProtKB-SubCell"/>
</dbReference>
<dbReference type="AlphaFoldDB" id="A0A7J6U1V5"/>
<dbReference type="Proteomes" id="UP000574390">
    <property type="component" value="Unassembled WGS sequence"/>
</dbReference>
<evidence type="ECO:0000313" key="6">
    <source>
        <dbReference type="Proteomes" id="UP000574390"/>
    </source>
</evidence>
<evidence type="ECO:0000256" key="4">
    <source>
        <dbReference type="SAM" id="Phobius"/>
    </source>
</evidence>
<comment type="caution">
    <text evidence="5">The sequence shown here is derived from an EMBL/GenBank/DDBJ whole genome shotgun (WGS) entry which is preliminary data.</text>
</comment>
<accession>A0A7J6U1V5</accession>
<keyword evidence="2" id="KW-0813">Transport</keyword>